<sequence length="191" mass="21597">MSAIDFSFLDLLSFAESPNREVLVSLCHVLENYEDLDIKFFYTLLVASSKNILPDENFLEVISRNSQWYISARDDIIKYLQENIAKMHYKESDIALKVFKECLQDVNDCSPTILDSITKMAADNNSNQICLEILISLIRSVRKVDEIVGLSDAIENIVPFAEEMLQSPELSVSETATQFFALINANSSQSP</sequence>
<dbReference type="SUPFAM" id="SSF48371">
    <property type="entry name" value="ARM repeat"/>
    <property type="match status" value="1"/>
</dbReference>
<evidence type="ECO:0000313" key="1">
    <source>
        <dbReference type="EMBL" id="EAX93425.1"/>
    </source>
</evidence>
<dbReference type="EMBL" id="DS113913">
    <property type="protein sequence ID" value="EAX93425.1"/>
    <property type="molecule type" value="Genomic_DNA"/>
</dbReference>
<protein>
    <submittedName>
        <fullName evidence="1">Uncharacterized protein</fullName>
    </submittedName>
</protein>
<dbReference type="Proteomes" id="UP000001542">
    <property type="component" value="Unassembled WGS sequence"/>
</dbReference>
<dbReference type="VEuPathDB" id="TrichDB:TVAG_104700"/>
<dbReference type="InParanoid" id="A2FNU4"/>
<proteinExistence type="predicted"/>
<name>A2FNU4_TRIV3</name>
<dbReference type="RefSeq" id="XP_001306355.1">
    <property type="nucleotide sequence ID" value="XM_001306354.1"/>
</dbReference>
<accession>A2FNU4</accession>
<reference evidence="1" key="2">
    <citation type="journal article" date="2007" name="Science">
        <title>Draft genome sequence of the sexually transmitted pathogen Trichomonas vaginalis.</title>
        <authorList>
            <person name="Carlton J.M."/>
            <person name="Hirt R.P."/>
            <person name="Silva J.C."/>
            <person name="Delcher A.L."/>
            <person name="Schatz M."/>
            <person name="Zhao Q."/>
            <person name="Wortman J.R."/>
            <person name="Bidwell S.L."/>
            <person name="Alsmark U.C.M."/>
            <person name="Besteiro S."/>
            <person name="Sicheritz-Ponten T."/>
            <person name="Noel C.J."/>
            <person name="Dacks J.B."/>
            <person name="Foster P.G."/>
            <person name="Simillion C."/>
            <person name="Van de Peer Y."/>
            <person name="Miranda-Saavedra D."/>
            <person name="Barton G.J."/>
            <person name="Westrop G.D."/>
            <person name="Mueller S."/>
            <person name="Dessi D."/>
            <person name="Fiori P.L."/>
            <person name="Ren Q."/>
            <person name="Paulsen I."/>
            <person name="Zhang H."/>
            <person name="Bastida-Corcuera F.D."/>
            <person name="Simoes-Barbosa A."/>
            <person name="Brown M.T."/>
            <person name="Hayes R.D."/>
            <person name="Mukherjee M."/>
            <person name="Okumura C.Y."/>
            <person name="Schneider R."/>
            <person name="Smith A.J."/>
            <person name="Vanacova S."/>
            <person name="Villalvazo M."/>
            <person name="Haas B.J."/>
            <person name="Pertea M."/>
            <person name="Feldblyum T.V."/>
            <person name="Utterback T.R."/>
            <person name="Shu C.L."/>
            <person name="Osoegawa K."/>
            <person name="de Jong P.J."/>
            <person name="Hrdy I."/>
            <person name="Horvathova L."/>
            <person name="Zubacova Z."/>
            <person name="Dolezal P."/>
            <person name="Malik S.B."/>
            <person name="Logsdon J.M. Jr."/>
            <person name="Henze K."/>
            <person name="Gupta A."/>
            <person name="Wang C.C."/>
            <person name="Dunne R.L."/>
            <person name="Upcroft J.A."/>
            <person name="Upcroft P."/>
            <person name="White O."/>
            <person name="Salzberg S.L."/>
            <person name="Tang P."/>
            <person name="Chiu C.-H."/>
            <person name="Lee Y.-S."/>
            <person name="Embley T.M."/>
            <person name="Coombs G.H."/>
            <person name="Mottram J.C."/>
            <person name="Tachezy J."/>
            <person name="Fraser-Liggett C.M."/>
            <person name="Johnson P.J."/>
        </authorList>
    </citation>
    <scope>NUCLEOTIDE SEQUENCE [LARGE SCALE GENOMIC DNA]</scope>
    <source>
        <strain evidence="1">G3</strain>
    </source>
</reference>
<organism evidence="1 2">
    <name type="scientific">Trichomonas vaginalis (strain ATCC PRA-98 / G3)</name>
    <dbReference type="NCBI Taxonomy" id="412133"/>
    <lineage>
        <taxon>Eukaryota</taxon>
        <taxon>Metamonada</taxon>
        <taxon>Parabasalia</taxon>
        <taxon>Trichomonadida</taxon>
        <taxon>Trichomonadidae</taxon>
        <taxon>Trichomonas</taxon>
    </lineage>
</organism>
<dbReference type="AlphaFoldDB" id="A2FNU4"/>
<dbReference type="KEGG" id="tva:4751143"/>
<reference evidence="1" key="1">
    <citation type="submission" date="2006-10" db="EMBL/GenBank/DDBJ databases">
        <authorList>
            <person name="Amadeo P."/>
            <person name="Zhao Q."/>
            <person name="Wortman J."/>
            <person name="Fraser-Liggett C."/>
            <person name="Carlton J."/>
        </authorList>
    </citation>
    <scope>NUCLEOTIDE SEQUENCE</scope>
    <source>
        <strain evidence="1">G3</strain>
    </source>
</reference>
<dbReference type="InterPro" id="IPR016024">
    <property type="entry name" value="ARM-type_fold"/>
</dbReference>
<dbReference type="VEuPathDB" id="TrichDB:TVAGG3_0655690"/>
<evidence type="ECO:0000313" key="2">
    <source>
        <dbReference type="Proteomes" id="UP000001542"/>
    </source>
</evidence>
<gene>
    <name evidence="1" type="ORF">TVAG_104700</name>
</gene>
<keyword evidence="2" id="KW-1185">Reference proteome</keyword>